<reference evidence="8 9" key="1">
    <citation type="journal article" date="2016" name="Nat. Commun.">
        <title>Thousands of microbial genomes shed light on interconnected biogeochemical processes in an aquifer system.</title>
        <authorList>
            <person name="Anantharaman K."/>
            <person name="Brown C.T."/>
            <person name="Hug L.A."/>
            <person name="Sharon I."/>
            <person name="Castelle C.J."/>
            <person name="Probst A.J."/>
            <person name="Thomas B.C."/>
            <person name="Singh A."/>
            <person name="Wilkins M.J."/>
            <person name="Karaoz U."/>
            <person name="Brodie E.L."/>
            <person name="Williams K.H."/>
            <person name="Hubbard S.S."/>
            <person name="Banfield J.F."/>
        </authorList>
    </citation>
    <scope>NUCLEOTIDE SEQUENCE [LARGE SCALE GENOMIC DNA]</scope>
</reference>
<gene>
    <name evidence="7" type="primary">lgt</name>
    <name evidence="8" type="ORF">A3A02_01610</name>
</gene>
<feature type="transmembrane region" description="Helical" evidence="7">
    <location>
        <begin position="179"/>
        <end position="198"/>
    </location>
</feature>
<dbReference type="PANTHER" id="PTHR30589">
    <property type="entry name" value="PROLIPOPROTEIN DIACYLGLYCERYL TRANSFERASE"/>
    <property type="match status" value="1"/>
</dbReference>
<name>A0A1G1YIT2_9BACT</name>
<comment type="catalytic activity">
    <reaction evidence="7">
        <text>L-cysteinyl-[prolipoprotein] + a 1,2-diacyl-sn-glycero-3-phospho-(1'-sn-glycerol) = an S-1,2-diacyl-sn-glyceryl-L-cysteinyl-[prolipoprotein] + sn-glycerol 1-phosphate + H(+)</text>
        <dbReference type="Rhea" id="RHEA:56712"/>
        <dbReference type="Rhea" id="RHEA-COMP:14679"/>
        <dbReference type="Rhea" id="RHEA-COMP:14680"/>
        <dbReference type="ChEBI" id="CHEBI:15378"/>
        <dbReference type="ChEBI" id="CHEBI:29950"/>
        <dbReference type="ChEBI" id="CHEBI:57685"/>
        <dbReference type="ChEBI" id="CHEBI:64716"/>
        <dbReference type="ChEBI" id="CHEBI:140658"/>
        <dbReference type="EC" id="2.5.1.145"/>
    </reaction>
</comment>
<protein>
    <recommendedName>
        <fullName evidence="7">Phosphatidylglycerol--prolipoprotein diacylglyceryl transferase</fullName>
        <ecNumber evidence="7">2.5.1.145</ecNumber>
    </recommendedName>
</protein>
<keyword evidence="4 7" id="KW-0812">Transmembrane</keyword>
<dbReference type="EC" id="2.5.1.145" evidence="7"/>
<feature type="transmembrane region" description="Helical" evidence="7">
    <location>
        <begin position="91"/>
        <end position="113"/>
    </location>
</feature>
<dbReference type="GO" id="GO:0005886">
    <property type="term" value="C:plasma membrane"/>
    <property type="evidence" value="ECO:0007669"/>
    <property type="project" value="UniProtKB-SubCell"/>
</dbReference>
<feature type="transmembrane region" description="Helical" evidence="7">
    <location>
        <begin position="235"/>
        <end position="256"/>
    </location>
</feature>
<evidence type="ECO:0000313" key="8">
    <source>
        <dbReference type="EMBL" id="OGY52252.1"/>
    </source>
</evidence>
<comment type="similarity">
    <text evidence="1 7">Belongs to the Lgt family.</text>
</comment>
<feature type="transmembrane region" description="Helical" evidence="7">
    <location>
        <begin position="53"/>
        <end position="71"/>
    </location>
</feature>
<dbReference type="Pfam" id="PF01790">
    <property type="entry name" value="LGT"/>
    <property type="match status" value="1"/>
</dbReference>
<dbReference type="GO" id="GO:0008961">
    <property type="term" value="F:phosphatidylglycerol-prolipoprotein diacylglyceryl transferase activity"/>
    <property type="evidence" value="ECO:0007669"/>
    <property type="project" value="UniProtKB-UniRule"/>
</dbReference>
<keyword evidence="5 7" id="KW-1133">Transmembrane helix</keyword>
<dbReference type="InterPro" id="IPR001640">
    <property type="entry name" value="Lgt"/>
</dbReference>
<organism evidence="8 9">
    <name type="scientific">Candidatus Buchananbacteria bacterium RIFCSPLOWO2_01_FULL_39_33</name>
    <dbReference type="NCBI Taxonomy" id="1797543"/>
    <lineage>
        <taxon>Bacteria</taxon>
        <taxon>Candidatus Buchananiibacteriota</taxon>
    </lineage>
</organism>
<evidence type="ECO:0000256" key="1">
    <source>
        <dbReference type="ARBA" id="ARBA00007150"/>
    </source>
</evidence>
<feature type="transmembrane region" description="Helical" evidence="7">
    <location>
        <begin position="205"/>
        <end position="223"/>
    </location>
</feature>
<keyword evidence="3 7" id="KW-0808">Transferase</keyword>
<keyword evidence="2 7" id="KW-1003">Cell membrane</keyword>
<dbReference type="PANTHER" id="PTHR30589:SF0">
    <property type="entry name" value="PHOSPHATIDYLGLYCEROL--PROLIPOPROTEIN DIACYLGLYCERYL TRANSFERASE"/>
    <property type="match status" value="1"/>
</dbReference>
<evidence type="ECO:0000256" key="4">
    <source>
        <dbReference type="ARBA" id="ARBA00022692"/>
    </source>
</evidence>
<evidence type="ECO:0000256" key="2">
    <source>
        <dbReference type="ARBA" id="ARBA00022475"/>
    </source>
</evidence>
<dbReference type="GO" id="GO:0042158">
    <property type="term" value="P:lipoprotein biosynthetic process"/>
    <property type="evidence" value="ECO:0007669"/>
    <property type="project" value="UniProtKB-UniRule"/>
</dbReference>
<evidence type="ECO:0000256" key="3">
    <source>
        <dbReference type="ARBA" id="ARBA00022679"/>
    </source>
</evidence>
<dbReference type="NCBIfam" id="TIGR00544">
    <property type="entry name" value="lgt"/>
    <property type="match status" value="1"/>
</dbReference>
<dbReference type="AlphaFoldDB" id="A0A1G1YIT2"/>
<comment type="function">
    <text evidence="7">Catalyzes the transfer of the diacylglyceryl group from phosphatidylglycerol to the sulfhydryl group of the N-terminal cysteine of a prolipoprotein, the first step in the formation of mature lipoproteins.</text>
</comment>
<dbReference type="UniPathway" id="UPA00664"/>
<sequence>MNFLHTYLPDPIFWQFSFIAIRWYGLLIFLALVTCLFLVLYLAKKRGLKAEQIYDLAFWSVLGGLAGARLYEVFILNWSYYSANLSAIVKIWEGGLAIHGAILGGAITVWLWAKINRQDFWPLIDLIAVAMPLGQAIGRWGNYFNQELFGQPTNWPIGIPIAKNLRPLGWENFIYFQPAFLYESLLNLVLFFSLFWLIRKKPTQNGAIFIFYLMGYSVIRFLMEFWRLDQTPMIGFLRWPQAVSLVIFFLAPLFLFRRNILLKIT</sequence>
<evidence type="ECO:0000256" key="7">
    <source>
        <dbReference type="HAMAP-Rule" id="MF_01147"/>
    </source>
</evidence>
<feature type="transmembrane region" description="Helical" evidence="7">
    <location>
        <begin position="12"/>
        <end position="41"/>
    </location>
</feature>
<dbReference type="PROSITE" id="PS01311">
    <property type="entry name" value="LGT"/>
    <property type="match status" value="1"/>
</dbReference>
<evidence type="ECO:0000313" key="9">
    <source>
        <dbReference type="Proteomes" id="UP000177376"/>
    </source>
</evidence>
<evidence type="ECO:0000256" key="6">
    <source>
        <dbReference type="ARBA" id="ARBA00023136"/>
    </source>
</evidence>
<dbReference type="Proteomes" id="UP000177376">
    <property type="component" value="Unassembled WGS sequence"/>
</dbReference>
<comment type="subcellular location">
    <subcellularLocation>
        <location evidence="7">Cell membrane</location>
        <topology evidence="7">Multi-pass membrane protein</topology>
    </subcellularLocation>
</comment>
<keyword evidence="8" id="KW-0449">Lipoprotein</keyword>
<feature type="transmembrane region" description="Helical" evidence="7">
    <location>
        <begin position="120"/>
        <end position="138"/>
    </location>
</feature>
<dbReference type="HAMAP" id="MF_01147">
    <property type="entry name" value="Lgt"/>
    <property type="match status" value="1"/>
</dbReference>
<feature type="binding site" evidence="7">
    <location>
        <position position="139"/>
    </location>
    <ligand>
        <name>a 1,2-diacyl-sn-glycero-3-phospho-(1'-sn-glycerol)</name>
        <dbReference type="ChEBI" id="CHEBI:64716"/>
    </ligand>
</feature>
<dbReference type="EMBL" id="MHIM01000022">
    <property type="protein sequence ID" value="OGY52252.1"/>
    <property type="molecule type" value="Genomic_DNA"/>
</dbReference>
<proteinExistence type="inferred from homology"/>
<comment type="caution">
    <text evidence="8">The sequence shown here is derived from an EMBL/GenBank/DDBJ whole genome shotgun (WGS) entry which is preliminary data.</text>
</comment>
<comment type="pathway">
    <text evidence="7">Protein modification; lipoprotein biosynthesis (diacylglyceryl transfer).</text>
</comment>
<keyword evidence="6 7" id="KW-0472">Membrane</keyword>
<accession>A0A1G1YIT2</accession>
<evidence type="ECO:0000256" key="5">
    <source>
        <dbReference type="ARBA" id="ARBA00022989"/>
    </source>
</evidence>